<gene>
    <name evidence="2" type="ORF">J2Z71_000186</name>
</gene>
<feature type="transmembrane region" description="Helical" evidence="1">
    <location>
        <begin position="6"/>
        <end position="25"/>
    </location>
</feature>
<dbReference type="InterPro" id="IPR010718">
    <property type="entry name" value="DUF1294"/>
</dbReference>
<organism evidence="2 3">
    <name type="scientific">Peptoniphilus stercorisuis</name>
    <dbReference type="NCBI Taxonomy" id="1436965"/>
    <lineage>
        <taxon>Bacteria</taxon>
        <taxon>Bacillati</taxon>
        <taxon>Bacillota</taxon>
        <taxon>Tissierellia</taxon>
        <taxon>Tissierellales</taxon>
        <taxon>Peptoniphilaceae</taxon>
        <taxon>Peptoniphilus</taxon>
    </lineage>
</organism>
<keyword evidence="1" id="KW-1133">Transmembrane helix</keyword>
<dbReference type="EMBL" id="JAGGLJ010000002">
    <property type="protein sequence ID" value="MBP2024670.1"/>
    <property type="molecule type" value="Genomic_DNA"/>
</dbReference>
<dbReference type="Pfam" id="PF06961">
    <property type="entry name" value="DUF1294"/>
    <property type="match status" value="1"/>
</dbReference>
<name>A0ABS4KA69_9FIRM</name>
<dbReference type="Proteomes" id="UP001519306">
    <property type="component" value="Unassembled WGS sequence"/>
</dbReference>
<protein>
    <submittedName>
        <fullName evidence="2">Uncharacterized membrane protein YsdA (DUF1294 family)</fullName>
    </submittedName>
</protein>
<comment type="caution">
    <text evidence="2">The sequence shown here is derived from an EMBL/GenBank/DDBJ whole genome shotgun (WGS) entry which is preliminary data.</text>
</comment>
<keyword evidence="1" id="KW-0472">Membrane</keyword>
<proteinExistence type="predicted"/>
<evidence type="ECO:0000313" key="2">
    <source>
        <dbReference type="EMBL" id="MBP2024670.1"/>
    </source>
</evidence>
<keyword evidence="1" id="KW-0812">Transmembrane</keyword>
<evidence type="ECO:0000313" key="3">
    <source>
        <dbReference type="Proteomes" id="UP001519306"/>
    </source>
</evidence>
<sequence>MYQLNNIIIYFLIGMNILSFILFFVDKRLAINHKYRISEHTLLMSCALG</sequence>
<evidence type="ECO:0000256" key="1">
    <source>
        <dbReference type="SAM" id="Phobius"/>
    </source>
</evidence>
<accession>A0ABS4KA69</accession>
<keyword evidence="3" id="KW-1185">Reference proteome</keyword>
<reference evidence="2 3" key="1">
    <citation type="submission" date="2021-03" db="EMBL/GenBank/DDBJ databases">
        <title>Genomic Encyclopedia of Type Strains, Phase IV (KMG-IV): sequencing the most valuable type-strain genomes for metagenomic binning, comparative biology and taxonomic classification.</title>
        <authorList>
            <person name="Goeker M."/>
        </authorList>
    </citation>
    <scope>NUCLEOTIDE SEQUENCE [LARGE SCALE GENOMIC DNA]</scope>
    <source>
        <strain evidence="2 3">DSM 27563</strain>
    </source>
</reference>